<evidence type="ECO:0000313" key="1">
    <source>
        <dbReference type="EMBL" id="MBO2029618.1"/>
    </source>
</evidence>
<proteinExistence type="predicted"/>
<dbReference type="Proteomes" id="UP000664620">
    <property type="component" value="Unassembled WGS sequence"/>
</dbReference>
<organism evidence="1 2">
    <name type="scientific">Klebsiella pneumoniae</name>
    <dbReference type="NCBI Taxonomy" id="573"/>
    <lineage>
        <taxon>Bacteria</taxon>
        <taxon>Pseudomonadati</taxon>
        <taxon>Pseudomonadota</taxon>
        <taxon>Gammaproteobacteria</taxon>
        <taxon>Enterobacterales</taxon>
        <taxon>Enterobacteriaceae</taxon>
        <taxon>Klebsiella/Raoultella group</taxon>
        <taxon>Klebsiella</taxon>
        <taxon>Klebsiella pneumoniae complex</taxon>
    </lineage>
</organism>
<name>A0A939SVR5_KLEPN</name>
<dbReference type="AlphaFoldDB" id="A0A939SVR5"/>
<reference evidence="1" key="1">
    <citation type="submission" date="2021-03" db="EMBL/GenBank/DDBJ databases">
        <title>Molecular epidemiology and mechanisms of colistin and carbapenem resistance in Enterobacteriaceae from clinical isolates, the environment and porcine samples in Pretoria, South Africa.</title>
        <authorList>
            <person name="Bogoshi D."/>
            <person name="Mbelle N.M."/>
            <person name="Naidoo V."/>
            <person name="Osei Sekyere J."/>
        </authorList>
    </citation>
    <scope>NUCLEOTIDE SEQUENCE</scope>
    <source>
        <strain evidence="1">C034</strain>
    </source>
</reference>
<comment type="caution">
    <text evidence="1">The sequence shown here is derived from an EMBL/GenBank/DDBJ whole genome shotgun (WGS) entry which is preliminary data.</text>
</comment>
<accession>A0A939SVR5</accession>
<dbReference type="EMBL" id="JAGETO010000154">
    <property type="protein sequence ID" value="MBO2029618.1"/>
    <property type="molecule type" value="Genomic_DNA"/>
</dbReference>
<sequence>MALYEEKYQLKGNELMNRLLEQVDAWKYVNKYKSKSNKGGILPPELIAKRTMNRIFGIKVICMKISQPKLSNALNESGMRQDHQQ</sequence>
<protein>
    <submittedName>
        <fullName evidence="1">Uncharacterized protein</fullName>
    </submittedName>
</protein>
<gene>
    <name evidence="1" type="ORF">J4734_24915</name>
</gene>
<evidence type="ECO:0000313" key="2">
    <source>
        <dbReference type="Proteomes" id="UP000664620"/>
    </source>
</evidence>